<evidence type="ECO:0000313" key="3">
    <source>
        <dbReference type="EMBL" id="KQK13892.1"/>
    </source>
</evidence>
<sequence>MATLQLNHIARETADVRGLAAFYEEVLGFERVPSPNYSGFQVAWLRLPGSPDVALHIIERDPAVAVSSPAAAGTSPPPPAQLPRRHHLAFSVADYDGFVTGLRTRGTEMFEKTQPDGRTRQVFFFDPDGNGLEVTSSSKADK</sequence>
<evidence type="ECO:0000313" key="5">
    <source>
        <dbReference type="Proteomes" id="UP000008810"/>
    </source>
</evidence>
<dbReference type="InterPro" id="IPR029068">
    <property type="entry name" value="Glyas_Bleomycin-R_OHBP_Dase"/>
</dbReference>
<evidence type="ECO:0000256" key="1">
    <source>
        <dbReference type="SAM" id="MobiDB-lite"/>
    </source>
</evidence>
<gene>
    <name evidence="4" type="primary">LOC100832830</name>
    <name evidence="3" type="ORF">BRADI_1g13190v3</name>
</gene>
<dbReference type="EnsemblPlants" id="KQK13892">
    <property type="protein sequence ID" value="KQK13892"/>
    <property type="gene ID" value="BRADI_1g13190v3"/>
</dbReference>
<accession>I1GPU2</accession>
<dbReference type="RefSeq" id="XP_003561580.1">
    <property type="nucleotide sequence ID" value="XM_003561532.4"/>
</dbReference>
<dbReference type="PANTHER" id="PTHR47802:SF1">
    <property type="entry name" value="GLYOXALASE FAMILY PROTEIN, EXPRESSED"/>
    <property type="match status" value="1"/>
</dbReference>
<dbReference type="InterPro" id="IPR037523">
    <property type="entry name" value="VOC_core"/>
</dbReference>
<dbReference type="AlphaFoldDB" id="I1GPU2"/>
<dbReference type="Pfam" id="PF00903">
    <property type="entry name" value="Glyoxalase"/>
    <property type="match status" value="1"/>
</dbReference>
<dbReference type="SUPFAM" id="SSF54593">
    <property type="entry name" value="Glyoxalase/Bleomycin resistance protein/Dihydroxybiphenyl dioxygenase"/>
    <property type="match status" value="1"/>
</dbReference>
<dbReference type="OrthoDB" id="16820at2759"/>
<evidence type="ECO:0000313" key="4">
    <source>
        <dbReference type="EnsemblPlants" id="KQK13892"/>
    </source>
</evidence>
<dbReference type="HOGENOM" id="CLU_046006_12_3_1"/>
<organism evidence="4">
    <name type="scientific">Brachypodium distachyon</name>
    <name type="common">Purple false brome</name>
    <name type="synonym">Trachynia distachya</name>
    <dbReference type="NCBI Taxonomy" id="15368"/>
    <lineage>
        <taxon>Eukaryota</taxon>
        <taxon>Viridiplantae</taxon>
        <taxon>Streptophyta</taxon>
        <taxon>Embryophyta</taxon>
        <taxon>Tracheophyta</taxon>
        <taxon>Spermatophyta</taxon>
        <taxon>Magnoliopsida</taxon>
        <taxon>Liliopsida</taxon>
        <taxon>Poales</taxon>
        <taxon>Poaceae</taxon>
        <taxon>BOP clade</taxon>
        <taxon>Pooideae</taxon>
        <taxon>Stipodae</taxon>
        <taxon>Brachypodieae</taxon>
        <taxon>Brachypodium</taxon>
    </lineage>
</organism>
<feature type="compositionally biased region" description="Polar residues" evidence="1">
    <location>
        <begin position="133"/>
        <end position="142"/>
    </location>
</feature>
<keyword evidence="5" id="KW-1185">Reference proteome</keyword>
<reference evidence="3 4" key="1">
    <citation type="journal article" date="2010" name="Nature">
        <title>Genome sequencing and analysis of the model grass Brachypodium distachyon.</title>
        <authorList>
            <consortium name="International Brachypodium Initiative"/>
        </authorList>
    </citation>
    <scope>NUCLEOTIDE SEQUENCE [LARGE SCALE GENOMIC DNA]</scope>
    <source>
        <strain evidence="3">Bd21</strain>
        <strain evidence="4">cv. Bd21</strain>
    </source>
</reference>
<feature type="region of interest" description="Disordered" evidence="1">
    <location>
        <begin position="118"/>
        <end position="142"/>
    </location>
</feature>
<dbReference type="PANTHER" id="PTHR47802">
    <property type="entry name" value="GLYOXALASE FAMILY PROTEIN, EXPRESSED"/>
    <property type="match status" value="1"/>
</dbReference>
<dbReference type="GeneID" id="100832830"/>
<feature type="domain" description="VOC" evidence="2">
    <location>
        <begin position="5"/>
        <end position="137"/>
    </location>
</feature>
<reference evidence="4" key="3">
    <citation type="submission" date="2018-08" db="UniProtKB">
        <authorList>
            <consortium name="EnsemblPlants"/>
        </authorList>
    </citation>
    <scope>IDENTIFICATION</scope>
    <source>
        <strain evidence="4">cv. Bd21</strain>
    </source>
</reference>
<proteinExistence type="predicted"/>
<dbReference type="eggNOG" id="KOG2944">
    <property type="taxonomic scope" value="Eukaryota"/>
</dbReference>
<dbReference type="PROSITE" id="PS51819">
    <property type="entry name" value="VOC"/>
    <property type="match status" value="1"/>
</dbReference>
<dbReference type="STRING" id="15368.I1GPU2"/>
<evidence type="ECO:0000259" key="2">
    <source>
        <dbReference type="PROSITE" id="PS51819"/>
    </source>
</evidence>
<dbReference type="EMBL" id="CM000880">
    <property type="protein sequence ID" value="KQK13892.1"/>
    <property type="molecule type" value="Genomic_DNA"/>
</dbReference>
<dbReference type="Gramene" id="KQK13892">
    <property type="protein sequence ID" value="KQK13892"/>
    <property type="gene ID" value="BRADI_1g13190v3"/>
</dbReference>
<dbReference type="KEGG" id="bdi:100832830"/>
<dbReference type="InterPro" id="IPR004360">
    <property type="entry name" value="Glyas_Fos-R_dOase_dom"/>
</dbReference>
<dbReference type="Gene3D" id="3.10.180.10">
    <property type="entry name" value="2,3-Dihydroxybiphenyl 1,2-Dioxygenase, domain 1"/>
    <property type="match status" value="1"/>
</dbReference>
<reference evidence="3" key="2">
    <citation type="submission" date="2017-06" db="EMBL/GenBank/DDBJ databases">
        <title>WGS assembly of Brachypodium distachyon.</title>
        <authorList>
            <consortium name="The International Brachypodium Initiative"/>
            <person name="Lucas S."/>
            <person name="Harmon-Smith M."/>
            <person name="Lail K."/>
            <person name="Tice H."/>
            <person name="Grimwood J."/>
            <person name="Bruce D."/>
            <person name="Barry K."/>
            <person name="Shu S."/>
            <person name="Lindquist E."/>
            <person name="Wang M."/>
            <person name="Pitluck S."/>
            <person name="Vogel J.P."/>
            <person name="Garvin D.F."/>
            <person name="Mockler T.C."/>
            <person name="Schmutz J."/>
            <person name="Rokhsar D."/>
            <person name="Bevan M.W."/>
        </authorList>
    </citation>
    <scope>NUCLEOTIDE SEQUENCE</scope>
    <source>
        <strain evidence="3">Bd21</strain>
    </source>
</reference>
<name>I1GPU2_BRADI</name>
<protein>
    <recommendedName>
        <fullName evidence="2">VOC domain-containing protein</fullName>
    </recommendedName>
</protein>
<dbReference type="Proteomes" id="UP000008810">
    <property type="component" value="Chromosome 1"/>
</dbReference>
<dbReference type="OMA" id="VIWLKLP"/>